<organism evidence="1 2">
    <name type="scientific">Solirubrobacter ginsenosidimutans</name>
    <dbReference type="NCBI Taxonomy" id="490573"/>
    <lineage>
        <taxon>Bacteria</taxon>
        <taxon>Bacillati</taxon>
        <taxon>Actinomycetota</taxon>
        <taxon>Thermoleophilia</taxon>
        <taxon>Solirubrobacterales</taxon>
        <taxon>Solirubrobacteraceae</taxon>
        <taxon>Solirubrobacter</taxon>
    </lineage>
</organism>
<dbReference type="RefSeq" id="WP_270038318.1">
    <property type="nucleotide sequence ID" value="NZ_JAPDOD010000002.1"/>
</dbReference>
<dbReference type="EMBL" id="JAPDOD010000002">
    <property type="protein sequence ID" value="MDA0159577.1"/>
    <property type="molecule type" value="Genomic_DNA"/>
</dbReference>
<comment type="caution">
    <text evidence="1">The sequence shown here is derived from an EMBL/GenBank/DDBJ whole genome shotgun (WGS) entry which is preliminary data.</text>
</comment>
<evidence type="ECO:0000313" key="1">
    <source>
        <dbReference type="EMBL" id="MDA0159577.1"/>
    </source>
</evidence>
<gene>
    <name evidence="1" type="ORF">OM076_04815</name>
</gene>
<sequence length="114" mass="12343">MSGPREVIEALGRADAATISHLAQHGPTNALTISQACEISRPGARARLVKLHLGGVVALEDRYTRRFRGGVDDRFFLDPDALRYAARWLDALAARAERANRLGAIVPLAGGRSR</sequence>
<accession>A0A9X3MPR5</accession>
<evidence type="ECO:0000313" key="2">
    <source>
        <dbReference type="Proteomes" id="UP001149140"/>
    </source>
</evidence>
<keyword evidence="2" id="KW-1185">Reference proteome</keyword>
<dbReference type="InterPro" id="IPR036388">
    <property type="entry name" value="WH-like_DNA-bd_sf"/>
</dbReference>
<reference evidence="1" key="1">
    <citation type="submission" date="2022-10" db="EMBL/GenBank/DDBJ databases">
        <title>The WGS of Solirubrobacter ginsenosidimutans DSM 21036.</title>
        <authorList>
            <person name="Jiang Z."/>
        </authorList>
    </citation>
    <scope>NUCLEOTIDE SEQUENCE</scope>
    <source>
        <strain evidence="1">DSM 21036</strain>
    </source>
</reference>
<dbReference type="Proteomes" id="UP001149140">
    <property type="component" value="Unassembled WGS sequence"/>
</dbReference>
<protein>
    <submittedName>
        <fullName evidence="1">Uncharacterized protein</fullName>
    </submittedName>
</protein>
<name>A0A9X3MPR5_9ACTN</name>
<dbReference type="AlphaFoldDB" id="A0A9X3MPR5"/>
<dbReference type="Gene3D" id="1.10.10.10">
    <property type="entry name" value="Winged helix-like DNA-binding domain superfamily/Winged helix DNA-binding domain"/>
    <property type="match status" value="1"/>
</dbReference>
<proteinExistence type="predicted"/>